<keyword evidence="5" id="KW-0808">Transferase</keyword>
<dbReference type="GO" id="GO:0009401">
    <property type="term" value="P:phosphoenolpyruvate-dependent sugar phosphotransferase system"/>
    <property type="evidence" value="ECO:0007669"/>
    <property type="project" value="UniProtKB-KW"/>
</dbReference>
<dbReference type="GO" id="GO:0016020">
    <property type="term" value="C:membrane"/>
    <property type="evidence" value="ECO:0007669"/>
    <property type="project" value="InterPro"/>
</dbReference>
<dbReference type="CDD" id="cd00006">
    <property type="entry name" value="PTS_IIA_man"/>
    <property type="match status" value="1"/>
</dbReference>
<name>A0A953I9Y5_SYMTR</name>
<keyword evidence="2" id="KW-0813">Transport</keyword>
<reference evidence="9" key="1">
    <citation type="submission" date="2017-11" db="EMBL/GenBank/DDBJ databases">
        <title>Three new genomes from thermophilic consortium.</title>
        <authorList>
            <person name="Quaggio R."/>
            <person name="Amgarten D."/>
            <person name="Setubal J.C."/>
        </authorList>
    </citation>
    <scope>NUCLEOTIDE SEQUENCE</scope>
    <source>
        <strain evidence="9">ZCTH01-B2</strain>
    </source>
</reference>
<evidence type="ECO:0000256" key="3">
    <source>
        <dbReference type="ARBA" id="ARBA00022490"/>
    </source>
</evidence>
<evidence type="ECO:0000313" key="9">
    <source>
        <dbReference type="EMBL" id="MBY6275469.1"/>
    </source>
</evidence>
<dbReference type="PANTHER" id="PTHR33799:SF1">
    <property type="entry name" value="PTS SYSTEM MANNOSE-SPECIFIC EIIAB COMPONENT-RELATED"/>
    <property type="match status" value="1"/>
</dbReference>
<dbReference type="GO" id="GO:0016301">
    <property type="term" value="F:kinase activity"/>
    <property type="evidence" value="ECO:0007669"/>
    <property type="project" value="UniProtKB-KW"/>
</dbReference>
<dbReference type="InterPro" id="IPR004701">
    <property type="entry name" value="PTS_EIIA_man-typ"/>
</dbReference>
<dbReference type="Proteomes" id="UP000732377">
    <property type="component" value="Unassembled WGS sequence"/>
</dbReference>
<organism evidence="9 10">
    <name type="scientific">Symbiobacterium thermophilum</name>
    <dbReference type="NCBI Taxonomy" id="2734"/>
    <lineage>
        <taxon>Bacteria</taxon>
        <taxon>Bacillati</taxon>
        <taxon>Bacillota</taxon>
        <taxon>Clostridia</taxon>
        <taxon>Eubacteriales</taxon>
        <taxon>Symbiobacteriaceae</taxon>
        <taxon>Symbiobacterium</taxon>
    </lineage>
</organism>
<gene>
    <name evidence="9" type="ORF">CWE10_04495</name>
</gene>
<evidence type="ECO:0000256" key="5">
    <source>
        <dbReference type="ARBA" id="ARBA00022679"/>
    </source>
</evidence>
<dbReference type="InterPro" id="IPR036662">
    <property type="entry name" value="PTS_EIIA_man-typ_sf"/>
</dbReference>
<evidence type="ECO:0000259" key="8">
    <source>
        <dbReference type="PROSITE" id="PS51096"/>
    </source>
</evidence>
<dbReference type="PROSITE" id="PS51096">
    <property type="entry name" value="PTS_EIIA_TYPE_4"/>
    <property type="match status" value="1"/>
</dbReference>
<proteinExistence type="predicted"/>
<evidence type="ECO:0000256" key="7">
    <source>
        <dbReference type="ARBA" id="ARBA00022777"/>
    </source>
</evidence>
<dbReference type="PANTHER" id="PTHR33799">
    <property type="entry name" value="PTS PERMEASE-RELATED-RELATED"/>
    <property type="match status" value="1"/>
</dbReference>
<dbReference type="Pfam" id="PF03610">
    <property type="entry name" value="EIIA-man"/>
    <property type="match status" value="1"/>
</dbReference>
<dbReference type="GO" id="GO:0005737">
    <property type="term" value="C:cytoplasm"/>
    <property type="evidence" value="ECO:0007669"/>
    <property type="project" value="UniProtKB-SubCell"/>
</dbReference>
<keyword evidence="3" id="KW-0963">Cytoplasm</keyword>
<dbReference type="EMBL" id="PIUK01000026">
    <property type="protein sequence ID" value="MBY6275469.1"/>
    <property type="molecule type" value="Genomic_DNA"/>
</dbReference>
<evidence type="ECO:0000256" key="1">
    <source>
        <dbReference type="ARBA" id="ARBA00004496"/>
    </source>
</evidence>
<keyword evidence="4" id="KW-0762">Sugar transport</keyword>
<accession>A0A953I9Y5</accession>
<comment type="caution">
    <text evidence="9">The sequence shown here is derived from an EMBL/GenBank/DDBJ whole genome shotgun (WGS) entry which is preliminary data.</text>
</comment>
<comment type="subcellular location">
    <subcellularLocation>
        <location evidence="1">Cytoplasm</location>
    </subcellularLocation>
</comment>
<evidence type="ECO:0000313" key="10">
    <source>
        <dbReference type="Proteomes" id="UP000732377"/>
    </source>
</evidence>
<dbReference type="InterPro" id="IPR051471">
    <property type="entry name" value="Bacterial_PTS_sugar_comp"/>
</dbReference>
<dbReference type="InterPro" id="IPR033887">
    <property type="entry name" value="PTS_IIA_man"/>
</dbReference>
<dbReference type="AlphaFoldDB" id="A0A953I9Y5"/>
<evidence type="ECO:0000256" key="4">
    <source>
        <dbReference type="ARBA" id="ARBA00022597"/>
    </source>
</evidence>
<evidence type="ECO:0000256" key="6">
    <source>
        <dbReference type="ARBA" id="ARBA00022683"/>
    </source>
</evidence>
<sequence length="135" mass="13934">MRPVIGIVLISHGPLASGLLQAAEMIAGEQSQVAVLELQPAQEMDQFREAMEQAVARVDSGDGVLIVADLFGGSPANTSAYLLRPGVEVVCGANLPMLLEVLTLRDGQTLSELAQTAVQAGASGALRLADVLGRG</sequence>
<protein>
    <submittedName>
        <fullName evidence="9">PTS mannose transporter subunit IIC</fullName>
    </submittedName>
</protein>
<keyword evidence="6" id="KW-0598">Phosphotransferase system</keyword>
<feature type="domain" description="PTS EIIA type-4" evidence="8">
    <location>
        <begin position="4"/>
        <end position="125"/>
    </location>
</feature>
<dbReference type="Gene3D" id="3.40.50.510">
    <property type="entry name" value="Phosphotransferase system, mannose-type IIA component"/>
    <property type="match status" value="1"/>
</dbReference>
<evidence type="ECO:0000256" key="2">
    <source>
        <dbReference type="ARBA" id="ARBA00022448"/>
    </source>
</evidence>
<keyword evidence="7" id="KW-0418">Kinase</keyword>
<dbReference type="SUPFAM" id="SSF53062">
    <property type="entry name" value="PTS system fructose IIA component-like"/>
    <property type="match status" value="1"/>
</dbReference>